<feature type="compositionally biased region" description="Basic and acidic residues" evidence="1">
    <location>
        <begin position="197"/>
        <end position="207"/>
    </location>
</feature>
<keyword evidence="4" id="KW-1185">Reference proteome</keyword>
<feature type="compositionally biased region" description="Low complexity" evidence="1">
    <location>
        <begin position="174"/>
        <end position="193"/>
    </location>
</feature>
<feature type="region of interest" description="Disordered" evidence="1">
    <location>
        <begin position="170"/>
        <end position="208"/>
    </location>
</feature>
<feature type="transmembrane region" description="Helical" evidence="2">
    <location>
        <begin position="338"/>
        <end position="357"/>
    </location>
</feature>
<feature type="transmembrane region" description="Helical" evidence="2">
    <location>
        <begin position="388"/>
        <end position="407"/>
    </location>
</feature>
<reference evidence="3 4" key="1">
    <citation type="journal article" date="2021" name="Elife">
        <title>Chloroplast acquisition without the gene transfer in kleptoplastic sea slugs, Plakobranchus ocellatus.</title>
        <authorList>
            <person name="Maeda T."/>
            <person name="Takahashi S."/>
            <person name="Yoshida T."/>
            <person name="Shimamura S."/>
            <person name="Takaki Y."/>
            <person name="Nagai Y."/>
            <person name="Toyoda A."/>
            <person name="Suzuki Y."/>
            <person name="Arimoto A."/>
            <person name="Ishii H."/>
            <person name="Satoh N."/>
            <person name="Nishiyama T."/>
            <person name="Hasebe M."/>
            <person name="Maruyama T."/>
            <person name="Minagawa J."/>
            <person name="Obokata J."/>
            <person name="Shigenobu S."/>
        </authorList>
    </citation>
    <scope>NUCLEOTIDE SEQUENCE [LARGE SCALE GENOMIC DNA]</scope>
</reference>
<dbReference type="Proteomes" id="UP000735302">
    <property type="component" value="Unassembled WGS sequence"/>
</dbReference>
<dbReference type="AlphaFoldDB" id="A0AAV4E2Z2"/>
<sequence length="456" mass="50539">MNRRTASTFDSDDSESDWDTTVADSPTRKEPVTAAPPPIAIVNSSDPDATYATVVAKPRVSLRGSGDDAPSSLVNGRSPATSPRNSEGNKNSVASPPPHLTSFKNALTDDMPDSPETAPSLPPRRYEEGKGQLYTVPESDLMPQADIVNWDDSDADERVLKELRQNIGKEKLRQQQLKHQQQQQQQQQQLKQQSPVESEKKTRERKVTLAAPGEHMLVQSPKTTKSDLWRQHPERASPPVQKISDIKLSKGDNKHNVTLSAPVTSPVMLDDGQPSVLKPHGGPGFGKASPVFVSDTEGKRYIFYFEEGSPHFVEVEDDDVGAFLPGKIEELERLFRRVWREVFAVLRVITSFFVLFVSELLRFLLHSVVRTLVLDTVVALGDQLLKPLLTVLYNAVLQPVFAITWNICNSVFHAVDPLIRLSGVVLSQVAMVLGAFRLFVINYNPASSHSKDVNIV</sequence>
<protein>
    <submittedName>
        <fullName evidence="3">Sarcosine dehydrogenase, mitochondrial-like protein</fullName>
    </submittedName>
</protein>
<feature type="region of interest" description="Disordered" evidence="1">
    <location>
        <begin position="1"/>
        <end position="153"/>
    </location>
</feature>
<organism evidence="3 4">
    <name type="scientific">Plakobranchus ocellatus</name>
    <dbReference type="NCBI Taxonomy" id="259542"/>
    <lineage>
        <taxon>Eukaryota</taxon>
        <taxon>Metazoa</taxon>
        <taxon>Spiralia</taxon>
        <taxon>Lophotrochozoa</taxon>
        <taxon>Mollusca</taxon>
        <taxon>Gastropoda</taxon>
        <taxon>Heterobranchia</taxon>
        <taxon>Euthyneura</taxon>
        <taxon>Panpulmonata</taxon>
        <taxon>Sacoglossa</taxon>
        <taxon>Placobranchoidea</taxon>
        <taxon>Plakobranchidae</taxon>
        <taxon>Plakobranchus</taxon>
    </lineage>
</organism>
<comment type="caution">
    <text evidence="3">The sequence shown here is derived from an EMBL/GenBank/DDBJ whole genome shotgun (WGS) entry which is preliminary data.</text>
</comment>
<feature type="compositionally biased region" description="Polar residues" evidence="1">
    <location>
        <begin position="72"/>
        <end position="94"/>
    </location>
</feature>
<dbReference type="EMBL" id="BLXT01008617">
    <property type="protein sequence ID" value="GFO50676.1"/>
    <property type="molecule type" value="Genomic_DNA"/>
</dbReference>
<evidence type="ECO:0000256" key="1">
    <source>
        <dbReference type="SAM" id="MobiDB-lite"/>
    </source>
</evidence>
<evidence type="ECO:0000256" key="2">
    <source>
        <dbReference type="SAM" id="Phobius"/>
    </source>
</evidence>
<feature type="transmembrane region" description="Helical" evidence="2">
    <location>
        <begin position="419"/>
        <end position="440"/>
    </location>
</feature>
<keyword evidence="2" id="KW-0812">Transmembrane</keyword>
<proteinExistence type="predicted"/>
<gene>
    <name evidence="3" type="ORF">PoB_007718100</name>
</gene>
<evidence type="ECO:0000313" key="3">
    <source>
        <dbReference type="EMBL" id="GFO50676.1"/>
    </source>
</evidence>
<keyword evidence="2" id="KW-0472">Membrane</keyword>
<accession>A0AAV4E2Z2</accession>
<keyword evidence="2" id="KW-1133">Transmembrane helix</keyword>
<name>A0AAV4E2Z2_9GAST</name>
<evidence type="ECO:0000313" key="4">
    <source>
        <dbReference type="Proteomes" id="UP000735302"/>
    </source>
</evidence>